<proteinExistence type="inferred from homology"/>
<dbReference type="PROSITE" id="PS50893">
    <property type="entry name" value="ABC_TRANSPORTER_2"/>
    <property type="match status" value="1"/>
</dbReference>
<evidence type="ECO:0000256" key="4">
    <source>
        <dbReference type="ARBA" id="ARBA00022840"/>
    </source>
</evidence>
<evidence type="ECO:0000256" key="3">
    <source>
        <dbReference type="ARBA" id="ARBA00022741"/>
    </source>
</evidence>
<keyword evidence="2" id="KW-0813">Transport</keyword>
<dbReference type="AlphaFoldDB" id="A0A6V8MT32"/>
<evidence type="ECO:0000259" key="6">
    <source>
        <dbReference type="PROSITE" id="PS50893"/>
    </source>
</evidence>
<evidence type="ECO:0000313" key="10">
    <source>
        <dbReference type="Proteomes" id="UP000831485"/>
    </source>
</evidence>
<dbReference type="PANTHER" id="PTHR43820">
    <property type="entry name" value="HIGH-AFFINITY BRANCHED-CHAIN AMINO ACID TRANSPORT ATP-BINDING PROTEIN LIVF"/>
    <property type="match status" value="1"/>
</dbReference>
<evidence type="ECO:0000256" key="5">
    <source>
        <dbReference type="ARBA" id="ARBA00022970"/>
    </source>
</evidence>
<dbReference type="SUPFAM" id="SSF52540">
    <property type="entry name" value="P-loop containing nucleoside triphosphate hydrolases"/>
    <property type="match status" value="1"/>
</dbReference>
<protein>
    <submittedName>
        <fullName evidence="7">ABC transporter ATP-binding protein</fullName>
    </submittedName>
</protein>
<feature type="domain" description="ABC transporter" evidence="6">
    <location>
        <begin position="2"/>
        <end position="239"/>
    </location>
</feature>
<dbReference type="EMBL" id="BLXY01000002">
    <property type="protein sequence ID" value="GFO63298.1"/>
    <property type="molecule type" value="Genomic_DNA"/>
</dbReference>
<dbReference type="GO" id="GO:0015658">
    <property type="term" value="F:branched-chain amino acid transmembrane transporter activity"/>
    <property type="evidence" value="ECO:0007669"/>
    <property type="project" value="InterPro"/>
</dbReference>
<evidence type="ECO:0000256" key="1">
    <source>
        <dbReference type="ARBA" id="ARBA00005417"/>
    </source>
</evidence>
<organism evidence="7 9">
    <name type="scientific">Geomonas paludis</name>
    <dbReference type="NCBI Taxonomy" id="2740185"/>
    <lineage>
        <taxon>Bacteria</taxon>
        <taxon>Pseudomonadati</taxon>
        <taxon>Thermodesulfobacteriota</taxon>
        <taxon>Desulfuromonadia</taxon>
        <taxon>Geobacterales</taxon>
        <taxon>Geobacteraceae</taxon>
        <taxon>Geomonas</taxon>
    </lineage>
</organism>
<dbReference type="Proteomes" id="UP000568888">
    <property type="component" value="Unassembled WGS sequence"/>
</dbReference>
<keyword evidence="5" id="KW-0029">Amino-acid transport</keyword>
<dbReference type="InterPro" id="IPR003439">
    <property type="entry name" value="ABC_transporter-like_ATP-bd"/>
</dbReference>
<dbReference type="InterPro" id="IPR017871">
    <property type="entry name" value="ABC_transporter-like_CS"/>
</dbReference>
<reference evidence="7" key="2">
    <citation type="journal article" date="2021" name="Int. J. Syst. Evol. Microbiol.">
        <title>Geomonas silvestris sp. nov., Geomonas paludis sp. nov. and Geomonas limicola sp. nov., isolated from terrestrial environments, and emended description of the genus Geomonas.</title>
        <authorList>
            <person name="Itoh H."/>
            <person name="Xu Z."/>
            <person name="Masuda Y."/>
            <person name="Ushijima N."/>
            <person name="Hayakawa C."/>
            <person name="Shiratori Y."/>
            <person name="Senoo K."/>
        </authorList>
    </citation>
    <scope>NUCLEOTIDE SEQUENCE</scope>
    <source>
        <strain evidence="7">Red736</strain>
    </source>
</reference>
<dbReference type="PROSITE" id="PS00211">
    <property type="entry name" value="ABC_TRANSPORTER_1"/>
    <property type="match status" value="1"/>
</dbReference>
<keyword evidence="10" id="KW-1185">Reference proteome</keyword>
<dbReference type="InterPro" id="IPR030660">
    <property type="entry name" value="ABC_branched_ATPase_LivF/BraG"/>
</dbReference>
<dbReference type="Pfam" id="PF00005">
    <property type="entry name" value="ABC_tran"/>
    <property type="match status" value="1"/>
</dbReference>
<keyword evidence="3" id="KW-0547">Nucleotide-binding</keyword>
<dbReference type="PIRSF" id="PIRSF039137">
    <property type="entry name" value="ABC_branched_ATPase"/>
    <property type="match status" value="1"/>
</dbReference>
<reference evidence="9" key="1">
    <citation type="submission" date="2020-06" db="EMBL/GenBank/DDBJ databases">
        <title>Draft genomic sequecing of Geomonas sp. Red736.</title>
        <authorList>
            <person name="Itoh H."/>
            <person name="Xu Z.X."/>
            <person name="Ushijima N."/>
            <person name="Masuda Y."/>
            <person name="Shiratori Y."/>
            <person name="Senoo K."/>
        </authorList>
    </citation>
    <scope>NUCLEOTIDE SEQUENCE [LARGE SCALE GENOMIC DNA]</scope>
    <source>
        <strain evidence="9">Red736</strain>
    </source>
</reference>
<dbReference type="GO" id="GO:0005524">
    <property type="term" value="F:ATP binding"/>
    <property type="evidence" value="ECO:0007669"/>
    <property type="project" value="UniProtKB-KW"/>
</dbReference>
<dbReference type="CDD" id="cd03224">
    <property type="entry name" value="ABC_TM1139_LivF_branched"/>
    <property type="match status" value="1"/>
</dbReference>
<accession>A0A6V8MT32</accession>
<dbReference type="Proteomes" id="UP000831485">
    <property type="component" value="Chromosome"/>
</dbReference>
<dbReference type="RefSeq" id="WP_183346169.1">
    <property type="nucleotide sequence ID" value="NZ_BLXY01000002.1"/>
</dbReference>
<dbReference type="PANTHER" id="PTHR43820:SF3">
    <property type="entry name" value="BRANCHED-CHAIN AMINO ACID TRANSPORT SYSTEM,ATP-BINDING PROTEIN"/>
    <property type="match status" value="1"/>
</dbReference>
<dbReference type="EMBL" id="CP096574">
    <property type="protein sequence ID" value="UPU38172.1"/>
    <property type="molecule type" value="Genomic_DNA"/>
</dbReference>
<reference evidence="8" key="3">
    <citation type="submission" date="2022-04" db="EMBL/GenBank/DDBJ databases">
        <authorList>
            <person name="Liu G."/>
        </authorList>
    </citation>
    <scope>NUCLEOTIDE SEQUENCE</scope>
    <source>
        <strain evidence="8">RG22</strain>
    </source>
</reference>
<evidence type="ECO:0000313" key="9">
    <source>
        <dbReference type="Proteomes" id="UP000568888"/>
    </source>
</evidence>
<sequence length="247" mass="27216">MLKIKNINAYYGKVHALKNVSLHLKAGEIVTLIGANGAGKTTLLNTLSGIIPTASGEILLEGKNIVGQAADRVVSLGLSQVPEGRQVFNPLMVEENLELGAYLRYRAGGQRSEIAADLERMYQMFPRLKERRRQAAGTLSGGEQQMLAIGRALMARPKLLLLDEPSMGLAPLVVQDIFRVIERLRSEEGTTILLVEQNARAALKVADRGYVLETGKVILEGKASELLENKDVQRAYLGRDKKEIWER</sequence>
<dbReference type="InterPro" id="IPR027417">
    <property type="entry name" value="P-loop_NTPase"/>
</dbReference>
<evidence type="ECO:0000256" key="2">
    <source>
        <dbReference type="ARBA" id="ARBA00022448"/>
    </source>
</evidence>
<dbReference type="GO" id="GO:0015807">
    <property type="term" value="P:L-amino acid transport"/>
    <property type="evidence" value="ECO:0007669"/>
    <property type="project" value="TreeGrafter"/>
</dbReference>
<evidence type="ECO:0000313" key="8">
    <source>
        <dbReference type="EMBL" id="UPU38172.1"/>
    </source>
</evidence>
<gene>
    <name evidence="7" type="primary">livF_2</name>
    <name evidence="7" type="ORF">GMPD_12170</name>
    <name evidence="8" type="ORF">M1B72_10810</name>
</gene>
<keyword evidence="4 7" id="KW-0067">ATP-binding</keyword>
<comment type="similarity">
    <text evidence="1">Belongs to the ABC transporter superfamily.</text>
</comment>
<dbReference type="GO" id="GO:0016887">
    <property type="term" value="F:ATP hydrolysis activity"/>
    <property type="evidence" value="ECO:0007669"/>
    <property type="project" value="InterPro"/>
</dbReference>
<dbReference type="InterPro" id="IPR003593">
    <property type="entry name" value="AAA+_ATPase"/>
</dbReference>
<dbReference type="InterPro" id="IPR052156">
    <property type="entry name" value="BCAA_Transport_ATP-bd_LivF"/>
</dbReference>
<dbReference type="Gene3D" id="3.40.50.300">
    <property type="entry name" value="P-loop containing nucleotide triphosphate hydrolases"/>
    <property type="match status" value="1"/>
</dbReference>
<name>A0A6V8MT32_9BACT</name>
<evidence type="ECO:0000313" key="7">
    <source>
        <dbReference type="EMBL" id="GFO63298.1"/>
    </source>
</evidence>
<dbReference type="SMART" id="SM00382">
    <property type="entry name" value="AAA"/>
    <property type="match status" value="1"/>
</dbReference>